<dbReference type="Pfam" id="PF04749">
    <property type="entry name" value="PLAC8"/>
    <property type="match status" value="1"/>
</dbReference>
<dbReference type="RefSeq" id="XP_033779285.1">
    <property type="nucleotide sequence ID" value="XM_033923394.1"/>
</dbReference>
<reference evidence="3" key="1">
    <citation type="submission" date="2025-08" db="UniProtKB">
        <authorList>
            <consortium name="RefSeq"/>
        </authorList>
    </citation>
    <scope>IDENTIFICATION</scope>
</reference>
<name>A0A6P8PDS6_GEOSA</name>
<organism evidence="2 3">
    <name type="scientific">Geotrypetes seraphini</name>
    <name type="common">Gaboon caecilian</name>
    <name type="synonym">Caecilia seraphini</name>
    <dbReference type="NCBI Taxonomy" id="260995"/>
    <lineage>
        <taxon>Eukaryota</taxon>
        <taxon>Metazoa</taxon>
        <taxon>Chordata</taxon>
        <taxon>Craniata</taxon>
        <taxon>Vertebrata</taxon>
        <taxon>Euteleostomi</taxon>
        <taxon>Amphibia</taxon>
        <taxon>Gymnophiona</taxon>
        <taxon>Geotrypetes</taxon>
    </lineage>
</organism>
<dbReference type="InterPro" id="IPR006461">
    <property type="entry name" value="PLAC_motif_containing"/>
</dbReference>
<dbReference type="KEGG" id="gsh:117349799"/>
<sequence length="143" mass="15481">MTAIINNQPMPATTQAIATAEGNGWSTGLCDCCDDLGVCCFAFWCLPCFMCKTADDYGECICLPLLEILGGHGIAGPSVSMAMRSGVRERYGIKGSICDDCCIFCCCYSCAWCQMSREIKKRKQPVVITTAHAVSVPQGQRRT</sequence>
<keyword evidence="2" id="KW-1185">Reference proteome</keyword>
<evidence type="ECO:0000256" key="1">
    <source>
        <dbReference type="ARBA" id="ARBA00009024"/>
    </source>
</evidence>
<protein>
    <submittedName>
        <fullName evidence="3">Cornifelin homolog A-like</fullName>
    </submittedName>
</protein>
<evidence type="ECO:0000313" key="3">
    <source>
        <dbReference type="RefSeq" id="XP_033779285.1"/>
    </source>
</evidence>
<accession>A0A6P8PDS6</accession>
<dbReference type="GeneID" id="117349799"/>
<dbReference type="PANTHER" id="PTHR15907">
    <property type="entry name" value="DUF614 FAMILY PROTEIN-RELATED"/>
    <property type="match status" value="1"/>
</dbReference>
<dbReference type="Proteomes" id="UP000515159">
    <property type="component" value="Chromosome 16"/>
</dbReference>
<evidence type="ECO:0000313" key="2">
    <source>
        <dbReference type="Proteomes" id="UP000515159"/>
    </source>
</evidence>
<dbReference type="OrthoDB" id="1045822at2759"/>
<dbReference type="InParanoid" id="A0A6P8PDS6"/>
<dbReference type="NCBIfam" id="TIGR01571">
    <property type="entry name" value="A_thal_Cys_rich"/>
    <property type="match status" value="1"/>
</dbReference>
<comment type="similarity">
    <text evidence="1">Belongs to the cornifelin family.</text>
</comment>
<proteinExistence type="inferred from homology"/>
<dbReference type="AlphaFoldDB" id="A0A6P8PDS6"/>
<gene>
    <name evidence="3" type="primary">LOC117349799</name>
</gene>